<evidence type="ECO:0000313" key="2">
    <source>
        <dbReference type="Proteomes" id="UP000182788"/>
    </source>
</evidence>
<dbReference type="InterPro" id="IPR027417">
    <property type="entry name" value="P-loop_NTPase"/>
</dbReference>
<name>A0A1J9U867_9BACI</name>
<dbReference type="SUPFAM" id="SSF52540">
    <property type="entry name" value="P-loop containing nucleoside triphosphate hydrolases"/>
    <property type="match status" value="1"/>
</dbReference>
<sequence length="421" mass="49544">MLLKHPVQTKINIIDSIMGSGKTSWAIQFMKNAPAYQKFIYITPFKNEVERIITSVNRNFQQPQADCKGETKLEDIKRLISEGKNIVSTHSLFRNIDNEVIDLLDMENYTLILDEVMDVIEQVDVSKDDLKMLTENEVIGVNQNGVVHWKQLDYRKGYFEKLRNLAYSGNLMMYEDKANEPSAVYWIFPVEIFKCFEEVFILTYMFDGQIQRAYFDLFGQEYIYKSVVKEGSNYKLAPSVSFKNEDRSHLKELINIYYLSPKDKKDMNKMGNKHNYFSVSDLKKKTKNKDTKKVIRDNAYNFYRNKCNVPTNEVMWTTFKEFKDSLAPMGLKEHFVSVNARATNQFQHKRTCIYLANIYTNPLIKHFFNKQGIQLNGDLFALSELLQWLFRSRIRTGKSIDVFIPSKRMRTLLEQYLNNEI</sequence>
<proteinExistence type="predicted"/>
<protein>
    <recommendedName>
        <fullName evidence="3">Helicase/UvrB N-terminal domain-containing protein</fullName>
    </recommendedName>
</protein>
<comment type="caution">
    <text evidence="1">The sequence shown here is derived from an EMBL/GenBank/DDBJ whole genome shotgun (WGS) entry which is preliminary data.</text>
</comment>
<dbReference type="Proteomes" id="UP000182788">
    <property type="component" value="Unassembled WGS sequence"/>
</dbReference>
<accession>A0A1J9U867</accession>
<dbReference type="EMBL" id="MAOI01000107">
    <property type="protein sequence ID" value="OJD74966.1"/>
    <property type="molecule type" value="Genomic_DNA"/>
</dbReference>
<dbReference type="GeneID" id="87594195"/>
<reference evidence="1 2" key="1">
    <citation type="submission" date="2016-06" db="EMBL/GenBank/DDBJ databases">
        <title>First insights into the genetic diversity and population structure of in the Bacillus cereus group bacteria from diverse marine environments.</title>
        <authorList>
            <person name="Liu Y."/>
            <person name="Lai Q."/>
            <person name="Shao Z."/>
        </authorList>
    </citation>
    <scope>NUCLEOTIDE SEQUENCE [LARGE SCALE GENOMIC DNA]</scope>
    <source>
        <strain evidence="1 2">NH24A2</strain>
    </source>
</reference>
<dbReference type="AlphaFoldDB" id="A0A1J9U867"/>
<evidence type="ECO:0000313" key="1">
    <source>
        <dbReference type="EMBL" id="OJD74966.1"/>
    </source>
</evidence>
<organism evidence="1 2">
    <name type="scientific">Bacillus paramycoides</name>
    <dbReference type="NCBI Taxonomy" id="2026194"/>
    <lineage>
        <taxon>Bacteria</taxon>
        <taxon>Bacillati</taxon>
        <taxon>Bacillota</taxon>
        <taxon>Bacilli</taxon>
        <taxon>Bacillales</taxon>
        <taxon>Bacillaceae</taxon>
        <taxon>Bacillus</taxon>
        <taxon>Bacillus cereus group</taxon>
    </lineage>
</organism>
<evidence type="ECO:0008006" key="3">
    <source>
        <dbReference type="Google" id="ProtNLM"/>
    </source>
</evidence>
<dbReference type="RefSeq" id="WP_071720122.1">
    <property type="nucleotide sequence ID" value="NZ_CBCSHB010000010.1"/>
</dbReference>
<gene>
    <name evidence="1" type="ORF">BAU28_17550</name>
</gene>